<protein>
    <recommendedName>
        <fullName evidence="4">Phasin domain-containing protein</fullName>
    </recommendedName>
</protein>
<keyword evidence="3" id="KW-1185">Reference proteome</keyword>
<evidence type="ECO:0008006" key="4">
    <source>
        <dbReference type="Google" id="ProtNLM"/>
    </source>
</evidence>
<evidence type="ECO:0000313" key="3">
    <source>
        <dbReference type="Proteomes" id="UP000663570"/>
    </source>
</evidence>
<sequence length="160" mass="17258">MSPISATLPIQATHPTQPGTRRVDIAQRFDFTGSAGKVMMQSAVIQREMNKKGHSSDYVDFVNELSSQVVRTQMAMQTIKTYAKSAEAANDWLAHQNESNDFTAFRVRTPEAPPPQDETTAEAPTADASGDASTAAARIASAYQAANSSAPTTQRFEAYA</sequence>
<gene>
    <name evidence="2" type="ORF">JY500_03630</name>
</gene>
<name>A0ABX7M7N3_9RHOO</name>
<dbReference type="EMBL" id="CP071060">
    <property type="protein sequence ID" value="QSI77757.1"/>
    <property type="molecule type" value="Genomic_DNA"/>
</dbReference>
<reference evidence="2 3" key="1">
    <citation type="submission" date="2021-02" db="EMBL/GenBank/DDBJ databases">
        <title>Niveibacterium changnyeongensis HC41.</title>
        <authorList>
            <person name="Kang M."/>
        </authorList>
    </citation>
    <scope>NUCLEOTIDE SEQUENCE [LARGE SCALE GENOMIC DNA]</scope>
    <source>
        <strain evidence="2 3">HC41</strain>
    </source>
</reference>
<organism evidence="2 3">
    <name type="scientific">Niveibacterium microcysteis</name>
    <dbReference type="NCBI Taxonomy" id="2811415"/>
    <lineage>
        <taxon>Bacteria</taxon>
        <taxon>Pseudomonadati</taxon>
        <taxon>Pseudomonadota</taxon>
        <taxon>Betaproteobacteria</taxon>
        <taxon>Rhodocyclales</taxon>
        <taxon>Rhodocyclaceae</taxon>
        <taxon>Niveibacterium</taxon>
    </lineage>
</organism>
<proteinExistence type="predicted"/>
<dbReference type="Proteomes" id="UP000663570">
    <property type="component" value="Chromosome"/>
</dbReference>
<evidence type="ECO:0000256" key="1">
    <source>
        <dbReference type="SAM" id="MobiDB-lite"/>
    </source>
</evidence>
<accession>A0ABX7M7N3</accession>
<dbReference type="RefSeq" id="WP_206255086.1">
    <property type="nucleotide sequence ID" value="NZ_CP071060.1"/>
</dbReference>
<feature type="region of interest" description="Disordered" evidence="1">
    <location>
        <begin position="107"/>
        <end position="133"/>
    </location>
</feature>
<feature type="compositionally biased region" description="Low complexity" evidence="1">
    <location>
        <begin position="117"/>
        <end position="133"/>
    </location>
</feature>
<evidence type="ECO:0000313" key="2">
    <source>
        <dbReference type="EMBL" id="QSI77757.1"/>
    </source>
</evidence>